<evidence type="ECO:0000313" key="13">
    <source>
        <dbReference type="Proteomes" id="UP000005143"/>
    </source>
</evidence>
<feature type="transmembrane region" description="Helical" evidence="10">
    <location>
        <begin position="532"/>
        <end position="551"/>
    </location>
</feature>
<proteinExistence type="predicted"/>
<keyword evidence="2" id="KW-0813">Transport</keyword>
<dbReference type="Pfam" id="PF00005">
    <property type="entry name" value="ABC_tran"/>
    <property type="match status" value="1"/>
</dbReference>
<sequence length="930" mass="94372">MSEHVQFLLLGLANGGVYAALALALVVTFRSSGVLNVATGALALLSAYFYAYLRQGELLLLLPGLPRSLDLGSEIGTWPAAILAVAGASLLGLVLYLLVFRPLRNALPVARTVASVGVMVLLTGLLVQRVGSTSVIVESVFPQDALDLGGGITVGADRVLFVAAIAAVAAALAAVYRFTRFGLATRAAAETERGAYVSGVSPDRIAALNWMISGAVAGVAGILIAPIVPLVPISYTLFVVPALAAALLARFQFLAVAVGAGVAIGMLQSEATFLSTTHDWLPSSGLAELISLVLILGALVLRSGGLPARGTVAKQSLGRAPMPRRPGLPALGALAVGAAAIVALQGDWRAGLVTSLIFGVITLSLVVVSGYAGQISLAQLTIAGVAGFLLGPLAGSWGIPFPLAPLLAAVGAGVLGVLVGLPALRTRGLSVAVVTLALAVAVEALWFRNSDLVEGGGVAIDPPSILGLDLAAGTGAAYPRLGFSLLALLVLAGVALGVTMLRRSVLGSRMLAVRANERSAAAAGVDVVRTKILAFGIAAFVAGIGGALYAYQLTNVTYDAFNVFTGLSLFATAYLAGITSVSGGILGGLLAANGIVFVALDRWVGLGSWFEVALGAALVLTVILNPEGVVGPVHARIARRRRRPAGLPGLPSRTLASSGRPEAAAAPRGPESARAATSASAIGGPALRVEGLTVRYGGVTAVDDVSFVVPRGRIVGLIGPNGAGKTTLIDAISGFVPADGTTTLGSRAMTNLAPHQRVRAGLGRTFQARELYDDLSVRENVRVAMSPTTGRAGVADAGDAVDAVLASVGLAAHSATPAGELSQGERQLVSIARSLLGRPDVLLLDEPAGGLDSEESAWLGERLRAVRDGGVSIVMVEHDMGLVLSLCDEIVVLNFGSVLAIGTPEEIRADRSVAAAYLGSTHAAATEELA</sequence>
<dbReference type="PATRIC" id="fig|1097667.3.peg.2449"/>
<dbReference type="InterPro" id="IPR003439">
    <property type="entry name" value="ABC_transporter-like_ATP-bd"/>
</dbReference>
<feature type="transmembrane region" description="Helical" evidence="10">
    <location>
        <begin position="159"/>
        <end position="176"/>
    </location>
</feature>
<dbReference type="InterPro" id="IPR032823">
    <property type="entry name" value="BCA_ABC_TP_C"/>
</dbReference>
<dbReference type="SMART" id="SM00382">
    <property type="entry name" value="AAA"/>
    <property type="match status" value="1"/>
</dbReference>
<feature type="transmembrane region" description="Helical" evidence="10">
    <location>
        <begin position="233"/>
        <end position="249"/>
    </location>
</feature>
<dbReference type="PROSITE" id="PS50893">
    <property type="entry name" value="ABC_TRANSPORTER_2"/>
    <property type="match status" value="1"/>
</dbReference>
<feature type="transmembrane region" description="Helical" evidence="10">
    <location>
        <begin position="401"/>
        <end position="421"/>
    </location>
</feature>
<dbReference type="OrthoDB" id="8724465at2"/>
<dbReference type="Pfam" id="PF02653">
    <property type="entry name" value="BPD_transp_2"/>
    <property type="match status" value="2"/>
</dbReference>
<dbReference type="InterPro" id="IPR051120">
    <property type="entry name" value="ABC_AA/LPS_Transport"/>
</dbReference>
<dbReference type="CDD" id="cd03219">
    <property type="entry name" value="ABC_Mj1267_LivG_branched"/>
    <property type="match status" value="1"/>
</dbReference>
<feature type="domain" description="ABC transporter" evidence="11">
    <location>
        <begin position="687"/>
        <end position="920"/>
    </location>
</feature>
<keyword evidence="7 10" id="KW-1133">Transmembrane helix</keyword>
<dbReference type="GO" id="GO:0005524">
    <property type="term" value="F:ATP binding"/>
    <property type="evidence" value="ECO:0007669"/>
    <property type="project" value="UniProtKB-KW"/>
</dbReference>
<name>H0E6L7_9ACTN</name>
<feature type="transmembrane region" description="Helical" evidence="10">
    <location>
        <begin position="6"/>
        <end position="27"/>
    </location>
</feature>
<reference evidence="12 13" key="1">
    <citation type="journal article" date="2013" name="Biodegradation">
        <title>Quantitative proteomic analysis of ibuprofen-degrading Patulibacter sp. strain I11.</title>
        <authorList>
            <person name="Almeida B."/>
            <person name="Kjeldal H."/>
            <person name="Lolas I."/>
            <person name="Knudsen A.D."/>
            <person name="Carvalho G."/>
            <person name="Nielsen K.L."/>
            <person name="Barreto Crespo M.T."/>
            <person name="Stensballe A."/>
            <person name="Nielsen J.L."/>
        </authorList>
    </citation>
    <scope>NUCLEOTIDE SEQUENCE [LARGE SCALE GENOMIC DNA]</scope>
    <source>
        <strain evidence="12 13">I11</strain>
    </source>
</reference>
<feature type="transmembrane region" description="Helical" evidence="10">
    <location>
        <begin position="78"/>
        <end position="100"/>
    </location>
</feature>
<evidence type="ECO:0000256" key="2">
    <source>
        <dbReference type="ARBA" id="ARBA00022448"/>
    </source>
</evidence>
<feature type="transmembrane region" description="Helical" evidence="10">
    <location>
        <begin position="207"/>
        <end position="227"/>
    </location>
</feature>
<dbReference type="GO" id="GO:0005886">
    <property type="term" value="C:plasma membrane"/>
    <property type="evidence" value="ECO:0007669"/>
    <property type="project" value="UniProtKB-SubCell"/>
</dbReference>
<feature type="transmembrane region" description="Helical" evidence="10">
    <location>
        <begin position="350"/>
        <end position="368"/>
    </location>
</feature>
<comment type="subcellular location">
    <subcellularLocation>
        <location evidence="1">Cell membrane</location>
        <topology evidence="1">Multi-pass membrane protein</topology>
    </subcellularLocation>
</comment>
<dbReference type="CDD" id="cd06581">
    <property type="entry name" value="TM_PBP1_LivM_like"/>
    <property type="match status" value="1"/>
</dbReference>
<dbReference type="RefSeq" id="WP_007575480.1">
    <property type="nucleotide sequence ID" value="NZ_AGUD01000206.1"/>
</dbReference>
<comment type="caution">
    <text evidence="12">The sequence shown here is derived from an EMBL/GenBank/DDBJ whole genome shotgun (WGS) entry which is preliminary data.</text>
</comment>
<dbReference type="InterPro" id="IPR043428">
    <property type="entry name" value="LivM-like"/>
</dbReference>
<keyword evidence="8 10" id="KW-0472">Membrane</keyword>
<keyword evidence="13" id="KW-1185">Reference proteome</keyword>
<dbReference type="Proteomes" id="UP000005143">
    <property type="component" value="Unassembled WGS sequence"/>
</dbReference>
<feature type="region of interest" description="Disordered" evidence="9">
    <location>
        <begin position="644"/>
        <end position="677"/>
    </location>
</feature>
<feature type="transmembrane region" description="Helical" evidence="10">
    <location>
        <begin position="286"/>
        <end position="305"/>
    </location>
</feature>
<feature type="transmembrane region" description="Helical" evidence="10">
    <location>
        <begin position="112"/>
        <end position="131"/>
    </location>
</feature>
<evidence type="ECO:0000313" key="12">
    <source>
        <dbReference type="EMBL" id="EHN10664.1"/>
    </source>
</evidence>
<dbReference type="Pfam" id="PF12399">
    <property type="entry name" value="BCA_ABC_TP_C"/>
    <property type="match status" value="1"/>
</dbReference>
<gene>
    <name evidence="12" type="ORF">PAI11_24670</name>
</gene>
<dbReference type="EMBL" id="AGUD01000206">
    <property type="protein sequence ID" value="EHN10664.1"/>
    <property type="molecule type" value="Genomic_DNA"/>
</dbReference>
<evidence type="ECO:0000256" key="4">
    <source>
        <dbReference type="ARBA" id="ARBA00022692"/>
    </source>
</evidence>
<feature type="transmembrane region" description="Helical" evidence="10">
    <location>
        <begin position="428"/>
        <end position="447"/>
    </location>
</feature>
<keyword evidence="3" id="KW-1003">Cell membrane</keyword>
<dbReference type="InterPro" id="IPR017871">
    <property type="entry name" value="ABC_transporter-like_CS"/>
</dbReference>
<dbReference type="AlphaFoldDB" id="H0E6L7"/>
<dbReference type="InterPro" id="IPR027417">
    <property type="entry name" value="P-loop_NTPase"/>
</dbReference>
<feature type="transmembrane region" description="Helical" evidence="10">
    <location>
        <begin position="375"/>
        <end position="395"/>
    </location>
</feature>
<dbReference type="PANTHER" id="PTHR45772:SF2">
    <property type="entry name" value="ABC TRANSPORTER ATP-BINDING PROTEIN"/>
    <property type="match status" value="1"/>
</dbReference>
<evidence type="ECO:0000256" key="9">
    <source>
        <dbReference type="SAM" id="MobiDB-lite"/>
    </source>
</evidence>
<accession>H0E6L7</accession>
<evidence type="ECO:0000256" key="10">
    <source>
        <dbReference type="SAM" id="Phobius"/>
    </source>
</evidence>
<evidence type="ECO:0000256" key="3">
    <source>
        <dbReference type="ARBA" id="ARBA00022475"/>
    </source>
</evidence>
<keyword evidence="5" id="KW-0547">Nucleotide-binding</keyword>
<dbReference type="Gene3D" id="3.40.50.300">
    <property type="entry name" value="P-loop containing nucleotide triphosphate hydrolases"/>
    <property type="match status" value="1"/>
</dbReference>
<feature type="compositionally biased region" description="Low complexity" evidence="9">
    <location>
        <begin position="645"/>
        <end position="676"/>
    </location>
</feature>
<keyword evidence="4 10" id="KW-0812">Transmembrane</keyword>
<dbReference type="PANTHER" id="PTHR45772">
    <property type="entry name" value="CONSERVED COMPONENT OF ABC TRANSPORTER FOR NATURAL AMINO ACIDS-RELATED"/>
    <property type="match status" value="1"/>
</dbReference>
<evidence type="ECO:0000259" key="11">
    <source>
        <dbReference type="PROSITE" id="PS50893"/>
    </source>
</evidence>
<dbReference type="InterPro" id="IPR003593">
    <property type="entry name" value="AAA+_ATPase"/>
</dbReference>
<dbReference type="InterPro" id="IPR001851">
    <property type="entry name" value="ABC_transp_permease"/>
</dbReference>
<evidence type="ECO:0000256" key="5">
    <source>
        <dbReference type="ARBA" id="ARBA00022741"/>
    </source>
</evidence>
<feature type="transmembrane region" description="Helical" evidence="10">
    <location>
        <begin position="612"/>
        <end position="633"/>
    </location>
</feature>
<feature type="transmembrane region" description="Helical" evidence="10">
    <location>
        <begin position="254"/>
        <end position="274"/>
    </location>
</feature>
<dbReference type="GO" id="GO:0016887">
    <property type="term" value="F:ATP hydrolysis activity"/>
    <property type="evidence" value="ECO:0007669"/>
    <property type="project" value="InterPro"/>
</dbReference>
<dbReference type="SUPFAM" id="SSF52540">
    <property type="entry name" value="P-loop containing nucleoside triphosphate hydrolases"/>
    <property type="match status" value="1"/>
</dbReference>
<evidence type="ECO:0000256" key="6">
    <source>
        <dbReference type="ARBA" id="ARBA00022840"/>
    </source>
</evidence>
<protein>
    <submittedName>
        <fullName evidence="12">Branched-chain amino acid transport ATP-binding protein LivG (TC 3.A.1.4.1)</fullName>
    </submittedName>
</protein>
<dbReference type="GO" id="GO:0015658">
    <property type="term" value="F:branched-chain amino acid transmembrane transporter activity"/>
    <property type="evidence" value="ECO:0007669"/>
    <property type="project" value="InterPro"/>
</dbReference>
<evidence type="ECO:0000256" key="8">
    <source>
        <dbReference type="ARBA" id="ARBA00023136"/>
    </source>
</evidence>
<keyword evidence="6 12" id="KW-0067">ATP-binding</keyword>
<dbReference type="CDD" id="cd06582">
    <property type="entry name" value="TM_PBP1_LivH_like"/>
    <property type="match status" value="1"/>
</dbReference>
<feature type="transmembrane region" description="Helical" evidence="10">
    <location>
        <begin position="481"/>
        <end position="501"/>
    </location>
</feature>
<organism evidence="12 13">
    <name type="scientific">Patulibacter medicamentivorans</name>
    <dbReference type="NCBI Taxonomy" id="1097667"/>
    <lineage>
        <taxon>Bacteria</taxon>
        <taxon>Bacillati</taxon>
        <taxon>Actinomycetota</taxon>
        <taxon>Thermoleophilia</taxon>
        <taxon>Solirubrobacterales</taxon>
        <taxon>Patulibacteraceae</taxon>
        <taxon>Patulibacter</taxon>
    </lineage>
</organism>
<feature type="transmembrane region" description="Helical" evidence="10">
    <location>
        <begin position="326"/>
        <end position="344"/>
    </location>
</feature>
<feature type="transmembrane region" description="Helical" evidence="10">
    <location>
        <begin position="34"/>
        <end position="53"/>
    </location>
</feature>
<dbReference type="PROSITE" id="PS00211">
    <property type="entry name" value="ABC_TRANSPORTER_1"/>
    <property type="match status" value="1"/>
</dbReference>
<evidence type="ECO:0000256" key="7">
    <source>
        <dbReference type="ARBA" id="ARBA00022989"/>
    </source>
</evidence>
<evidence type="ECO:0000256" key="1">
    <source>
        <dbReference type="ARBA" id="ARBA00004651"/>
    </source>
</evidence>